<organism evidence="1">
    <name type="scientific">uncultured Caudovirales phage</name>
    <dbReference type="NCBI Taxonomy" id="2100421"/>
    <lineage>
        <taxon>Viruses</taxon>
        <taxon>Duplodnaviria</taxon>
        <taxon>Heunggongvirae</taxon>
        <taxon>Uroviricota</taxon>
        <taxon>Caudoviricetes</taxon>
        <taxon>Peduoviridae</taxon>
        <taxon>Maltschvirus</taxon>
        <taxon>Maltschvirus maltsch</taxon>
    </lineage>
</organism>
<proteinExistence type="predicted"/>
<reference evidence="1" key="1">
    <citation type="submission" date="2020-04" db="EMBL/GenBank/DDBJ databases">
        <authorList>
            <person name="Chiriac C."/>
            <person name="Salcher M."/>
            <person name="Ghai R."/>
            <person name="Kavagutti S V."/>
        </authorList>
    </citation>
    <scope>NUCLEOTIDE SEQUENCE</scope>
</reference>
<dbReference type="EMBL" id="LR796359">
    <property type="protein sequence ID" value="CAB4139218.1"/>
    <property type="molecule type" value="Genomic_DNA"/>
</dbReference>
<name>A0A6J5LXH2_9CAUD</name>
<accession>A0A6J5LXH2</accession>
<gene>
    <name evidence="1" type="ORF">UFOVP336_27</name>
</gene>
<evidence type="ECO:0000313" key="1">
    <source>
        <dbReference type="EMBL" id="CAB4139218.1"/>
    </source>
</evidence>
<sequence length="59" mass="7211">MKEFQTLRVIKTDAGFIILKENIEELWLFPKEKMKFMQTWDLPYQLRDLFTEEENNAAE</sequence>
<protein>
    <submittedName>
        <fullName evidence="1">Uncharacterized protein</fullName>
    </submittedName>
</protein>